<proteinExistence type="predicted"/>
<evidence type="ECO:0000313" key="1">
    <source>
        <dbReference type="EMBL" id="OCK86641.1"/>
    </source>
</evidence>
<dbReference type="EMBL" id="KV748293">
    <property type="protein sequence ID" value="OCK86641.1"/>
    <property type="molecule type" value="Genomic_DNA"/>
</dbReference>
<dbReference type="Proteomes" id="UP000250078">
    <property type="component" value="Unassembled WGS sequence"/>
</dbReference>
<keyword evidence="1" id="KW-0378">Hydrolase</keyword>
<accession>A0ACC8EK63</accession>
<sequence>MLGGAAKGSFERLGGSDEECEAYYAPLRTLLQHHPLDGLDLDIEEPVPLSTPVRLLTRLRADFGPSFLLTLAPVATALLPDPSHPAPPRPASLAPNTPNPLHRSLPHLSGFSYAELEASPAGRLVEWYNTQFYCGWGDAQTTGWYDAIVAAGWDPRRVVLGVVTNAANGAGHVGLGLLREVCGVLRARYAARGGFGGVMGWEYFNAGLGEGDRDVVRAVSRAEETEVGATPPAGPAGWAKALGLVLRAETPPAPSAPAPPLPSPAAVVAALAQPAVPWPGRDVDALVALGFSRHEAVAALNATDGHVELAAGLLFER</sequence>
<organism evidence="1 2">
    <name type="scientific">Cenococcum geophilum 1.58</name>
    <dbReference type="NCBI Taxonomy" id="794803"/>
    <lineage>
        <taxon>Eukaryota</taxon>
        <taxon>Fungi</taxon>
        <taxon>Dikarya</taxon>
        <taxon>Ascomycota</taxon>
        <taxon>Pezizomycotina</taxon>
        <taxon>Dothideomycetes</taxon>
        <taxon>Pleosporomycetidae</taxon>
        <taxon>Gloniales</taxon>
        <taxon>Gloniaceae</taxon>
        <taxon>Cenococcum</taxon>
    </lineage>
</organism>
<name>A0ACC8EK63_9PEZI</name>
<protein>
    <submittedName>
        <fullName evidence="1">Glycoside hydrolase family 18 protein</fullName>
    </submittedName>
</protein>
<evidence type="ECO:0000313" key="2">
    <source>
        <dbReference type="Proteomes" id="UP000250078"/>
    </source>
</evidence>
<keyword evidence="2" id="KW-1185">Reference proteome</keyword>
<reference evidence="1 2" key="1">
    <citation type="journal article" date="2016" name="Nat. Commun.">
        <title>Ectomycorrhizal ecology is imprinted in the genome of the dominant symbiotic fungus Cenococcum geophilum.</title>
        <authorList>
            <consortium name="DOE Joint Genome Institute"/>
            <person name="Peter M."/>
            <person name="Kohler A."/>
            <person name="Ohm R.A."/>
            <person name="Kuo A."/>
            <person name="Krutzmann J."/>
            <person name="Morin E."/>
            <person name="Arend M."/>
            <person name="Barry K.W."/>
            <person name="Binder M."/>
            <person name="Choi C."/>
            <person name="Clum A."/>
            <person name="Copeland A."/>
            <person name="Grisel N."/>
            <person name="Haridas S."/>
            <person name="Kipfer T."/>
            <person name="LaButti K."/>
            <person name="Lindquist E."/>
            <person name="Lipzen A."/>
            <person name="Maire R."/>
            <person name="Meier B."/>
            <person name="Mihaltcheva S."/>
            <person name="Molinier V."/>
            <person name="Murat C."/>
            <person name="Poggeler S."/>
            <person name="Quandt C.A."/>
            <person name="Sperisen C."/>
            <person name="Tritt A."/>
            <person name="Tisserant E."/>
            <person name="Crous P.W."/>
            <person name="Henrissat B."/>
            <person name="Nehls U."/>
            <person name="Egli S."/>
            <person name="Spatafora J.W."/>
            <person name="Grigoriev I.V."/>
            <person name="Martin F.M."/>
        </authorList>
    </citation>
    <scope>NUCLEOTIDE SEQUENCE [LARGE SCALE GENOMIC DNA]</scope>
    <source>
        <strain evidence="1 2">1.58</strain>
    </source>
</reference>
<gene>
    <name evidence="1" type="ORF">K441DRAFT_672063</name>
</gene>